<dbReference type="AlphaFoldDB" id="A0A515DDI9"/>
<dbReference type="SUPFAM" id="SSF53850">
    <property type="entry name" value="Periplasmic binding protein-like II"/>
    <property type="match status" value="1"/>
</dbReference>
<gene>
    <name evidence="3" type="ORF">EUB48_15115</name>
</gene>
<dbReference type="KEGG" id="rhf:EUB48_15115"/>
<keyword evidence="2" id="KW-0732">Signal</keyword>
<evidence type="ECO:0000256" key="1">
    <source>
        <dbReference type="ARBA" id="ARBA00006987"/>
    </source>
</evidence>
<dbReference type="Gene3D" id="3.40.190.150">
    <property type="entry name" value="Bordetella uptake gene, domain 1"/>
    <property type="match status" value="1"/>
</dbReference>
<dbReference type="PANTHER" id="PTHR42928:SF5">
    <property type="entry name" value="BLR1237 PROTEIN"/>
    <property type="match status" value="1"/>
</dbReference>
<dbReference type="InterPro" id="IPR042100">
    <property type="entry name" value="Bug_dom1"/>
</dbReference>
<evidence type="ECO:0000313" key="3">
    <source>
        <dbReference type="EMBL" id="QDL38473.1"/>
    </source>
</evidence>
<dbReference type="OrthoDB" id="8678477at2"/>
<organism evidence="3 4">
    <name type="scientific">Rhodoferax sediminis</name>
    <dbReference type="NCBI Taxonomy" id="2509614"/>
    <lineage>
        <taxon>Bacteria</taxon>
        <taxon>Pseudomonadati</taxon>
        <taxon>Pseudomonadota</taxon>
        <taxon>Betaproteobacteria</taxon>
        <taxon>Burkholderiales</taxon>
        <taxon>Comamonadaceae</taxon>
        <taxon>Rhodoferax</taxon>
    </lineage>
</organism>
<feature type="signal peptide" evidence="2">
    <location>
        <begin position="1"/>
        <end position="17"/>
    </location>
</feature>
<dbReference type="Proteomes" id="UP000316798">
    <property type="component" value="Chromosome"/>
</dbReference>
<feature type="chain" id="PRO_5021970393" evidence="2">
    <location>
        <begin position="18"/>
        <end position="324"/>
    </location>
</feature>
<dbReference type="PANTHER" id="PTHR42928">
    <property type="entry name" value="TRICARBOXYLATE-BINDING PROTEIN"/>
    <property type="match status" value="1"/>
</dbReference>
<reference evidence="3 4" key="1">
    <citation type="submission" date="2019-01" db="EMBL/GenBank/DDBJ databases">
        <title>Genomic insights into a novel species Rhodoferax sp.</title>
        <authorList>
            <person name="Jin L."/>
        </authorList>
    </citation>
    <scope>NUCLEOTIDE SEQUENCE [LARGE SCALE GENOMIC DNA]</scope>
    <source>
        <strain evidence="3 4">CHu59-6-5</strain>
    </source>
</reference>
<dbReference type="InterPro" id="IPR005064">
    <property type="entry name" value="BUG"/>
</dbReference>
<name>A0A515DDI9_9BURK</name>
<comment type="similarity">
    <text evidence="1">Belongs to the UPF0065 (bug) family.</text>
</comment>
<keyword evidence="4" id="KW-1185">Reference proteome</keyword>
<evidence type="ECO:0000256" key="2">
    <source>
        <dbReference type="SAM" id="SignalP"/>
    </source>
</evidence>
<sequence>MKIALLASLALATLALAPPTHSQTFPDKPIRLIVAYPAGGGLDFVARTLAKGLAEALKQPVLVENRPGASGALGADMVARARPDGYTLLLASPAEVIVGPAAGQKTPYNAETAFAPVVLAGETPLVVVVNPSVPAKNLSELMAYAKTHPGKLSYATPGTGSSMNFAGEALNKAFGTSIVQIPYRGAAPAVGDLLGNQVSMAIVGMPPIIAQAKAGKLKVLAVTTIKRSSAMPDVPSVSESPGMKDYRFSNWMGVFAPAKTPTAIVERLGKEIAVIVREPVVRESLLDGGVEPLGLRGTEFTDFLAAERRRYQVIAKERGIHFEN</sequence>
<dbReference type="Gene3D" id="3.40.190.10">
    <property type="entry name" value="Periplasmic binding protein-like II"/>
    <property type="match status" value="1"/>
</dbReference>
<dbReference type="EMBL" id="CP035503">
    <property type="protein sequence ID" value="QDL38473.1"/>
    <property type="molecule type" value="Genomic_DNA"/>
</dbReference>
<accession>A0A515DDI9</accession>
<dbReference type="CDD" id="cd07012">
    <property type="entry name" value="PBP2_Bug_TTT"/>
    <property type="match status" value="1"/>
</dbReference>
<evidence type="ECO:0000313" key="4">
    <source>
        <dbReference type="Proteomes" id="UP000316798"/>
    </source>
</evidence>
<proteinExistence type="inferred from homology"/>
<dbReference type="Pfam" id="PF03401">
    <property type="entry name" value="TctC"/>
    <property type="match status" value="1"/>
</dbReference>
<dbReference type="PIRSF" id="PIRSF017082">
    <property type="entry name" value="YflP"/>
    <property type="match status" value="1"/>
</dbReference>
<protein>
    <submittedName>
        <fullName evidence="3">Tripartite tricarboxylate transporter substrate binding protein</fullName>
    </submittedName>
</protein>
<dbReference type="RefSeq" id="WP_142819919.1">
    <property type="nucleotide sequence ID" value="NZ_CP035503.1"/>
</dbReference>